<dbReference type="RefSeq" id="XP_060372281.1">
    <property type="nucleotide sequence ID" value="XM_060533140.1"/>
</dbReference>
<organism evidence="1 2">
    <name type="scientific">Colletotrichum tamarilloi</name>
    <dbReference type="NCBI Taxonomy" id="1209934"/>
    <lineage>
        <taxon>Eukaryota</taxon>
        <taxon>Fungi</taxon>
        <taxon>Dikarya</taxon>
        <taxon>Ascomycota</taxon>
        <taxon>Pezizomycotina</taxon>
        <taxon>Sordariomycetes</taxon>
        <taxon>Hypocreomycetidae</taxon>
        <taxon>Glomerellales</taxon>
        <taxon>Glomerellaceae</taxon>
        <taxon>Colletotrichum</taxon>
        <taxon>Colletotrichum acutatum species complex</taxon>
    </lineage>
</organism>
<dbReference type="Proteomes" id="UP001227543">
    <property type="component" value="Unassembled WGS sequence"/>
</dbReference>
<comment type="caution">
    <text evidence="1">The sequence shown here is derived from an EMBL/GenBank/DDBJ whole genome shotgun (WGS) entry which is preliminary data.</text>
</comment>
<accession>A0ABQ9QGG2</accession>
<dbReference type="GeneID" id="85417378"/>
<reference evidence="1 2" key="1">
    <citation type="submission" date="2016-10" db="EMBL/GenBank/DDBJ databases">
        <title>The genome sequence of Colletotrichum fioriniae PJ7.</title>
        <authorList>
            <person name="Baroncelli R."/>
        </authorList>
    </citation>
    <scope>NUCLEOTIDE SEQUENCE [LARGE SCALE GENOMIC DNA]</scope>
    <source>
        <strain evidence="1 2">Tom-12</strain>
    </source>
</reference>
<gene>
    <name evidence="1" type="ORF">CTAM01_17151</name>
</gene>
<dbReference type="EMBL" id="MLFU01000372">
    <property type="protein sequence ID" value="KAK1458730.1"/>
    <property type="molecule type" value="Genomic_DNA"/>
</dbReference>
<evidence type="ECO:0000313" key="1">
    <source>
        <dbReference type="EMBL" id="KAK1458730.1"/>
    </source>
</evidence>
<proteinExistence type="predicted"/>
<keyword evidence="2" id="KW-1185">Reference proteome</keyword>
<sequence length="160" mass="17742">MVRDDKPIFVLLPVDSFVYALSVQQQILYNCLAHAIGPKSTGMASCSTSRMAVESRHSGYPRPNLRANIPRTQKKSWLLVSSSQRKGIEPTRTAIKRSKTSCGVVSRLDDGTGPICTSKSASKAGSMNTRLPMSTISLNLAMSWLPLRLRFGRKRSIRFR</sequence>
<name>A0ABQ9QGG2_9PEZI</name>
<evidence type="ECO:0000313" key="2">
    <source>
        <dbReference type="Proteomes" id="UP001227543"/>
    </source>
</evidence>
<protein>
    <submittedName>
        <fullName evidence="1">Uncharacterized protein</fullName>
    </submittedName>
</protein>